<protein>
    <submittedName>
        <fullName evidence="1">DNA binding protein</fullName>
    </submittedName>
</protein>
<dbReference type="Gene3D" id="1.10.1740.10">
    <property type="match status" value="1"/>
</dbReference>
<accession>A0A4D6E416</accession>
<organism evidence="1 2">
    <name type="scientific">Streptomyces phage Heather</name>
    <dbReference type="NCBI Taxonomy" id="2562343"/>
    <lineage>
        <taxon>Viruses</taxon>
        <taxon>Duplodnaviria</taxon>
        <taxon>Heunggongvirae</taxon>
        <taxon>Uroviricota</taxon>
        <taxon>Caudoviricetes</taxon>
        <taxon>Colingsworthviridae</taxon>
        <taxon>Sebastisaurusvirus</taxon>
        <taxon>Sebastisaurusvirus heather</taxon>
    </lineage>
</organism>
<dbReference type="InterPro" id="IPR013325">
    <property type="entry name" value="RNA_pol_sigma_r2"/>
</dbReference>
<dbReference type="Proteomes" id="UP000297168">
    <property type="component" value="Segment"/>
</dbReference>
<sequence>MINLTAQQIAAAQNNDLSAVSAVIEATEERVSQLARRYATTGGRTDADLMDDLAQVGRVAVWEGLSRFNGSSVAEFFTFMDRTVSGKLSDERKTVTRQGVSRSIAAEFEKALSMAAGDPYEAERLCTLHEVMGKNRMTAETAYAARISWQGAEYLDAPVGGDGDGPTSTLADRLNDTYEIARAEANDELSARQRENKRRVHETLDLLPTEQEALLSAEYGIGDFPCIGADDYRGLAEVAGISPTAVESVRDEAVKNFKTLYLGGSPEAPKGETQCCKACGIEKPVDEFYVRNKVTGARASQCKSCKRGATKRLRKENPERRAEIKRAYNARKKAATA</sequence>
<dbReference type="NCBIfam" id="TIGR02937">
    <property type="entry name" value="sigma70-ECF"/>
    <property type="match status" value="1"/>
</dbReference>
<evidence type="ECO:0000313" key="1">
    <source>
        <dbReference type="EMBL" id="QBZ73408.1"/>
    </source>
</evidence>
<dbReference type="GO" id="GO:0003700">
    <property type="term" value="F:DNA-binding transcription factor activity"/>
    <property type="evidence" value="ECO:0007669"/>
    <property type="project" value="InterPro"/>
</dbReference>
<evidence type="ECO:0000313" key="2">
    <source>
        <dbReference type="Proteomes" id="UP000297168"/>
    </source>
</evidence>
<dbReference type="SUPFAM" id="SSF88946">
    <property type="entry name" value="Sigma2 domain of RNA polymerase sigma factors"/>
    <property type="match status" value="1"/>
</dbReference>
<gene>
    <name evidence="1" type="primary">38</name>
    <name evidence="1" type="ORF">SEA_HEATHER_38</name>
</gene>
<name>A0A4D6E416_9CAUD</name>
<dbReference type="EMBL" id="MK686069">
    <property type="protein sequence ID" value="QBZ73408.1"/>
    <property type="molecule type" value="Genomic_DNA"/>
</dbReference>
<reference evidence="2" key="1">
    <citation type="submission" date="2019-03" db="EMBL/GenBank/DDBJ databases">
        <authorList>
            <person name="Goralski S.M."/>
            <person name="Markward M.L."/>
            <person name="Addai K."/>
            <person name="Agarwal S."/>
            <person name="Ahmad I.M."/>
            <person name="Alumyar Y.S."/>
            <person name="An J."/>
            <person name="Antar T.E."/>
            <person name="Antony V."/>
            <person name="Arvin L.E."/>
            <person name="Atanasoff K.E."/>
            <person name="Ati R."/>
            <person name="Batista A."/>
            <person name="Bembuh M.L."/>
            <person name="Bhardvaj T.B."/>
            <person name="Brown C.J."/>
            <person name="Butt S.T."/>
            <person name="Cahn D."/>
            <person name="Canales I.-I."/>
            <person name="Carr K."/>
            <person name="Chen K.Z."/>
            <person name="Chen M."/>
            <person name="Chigurupati S."/>
            <person name="Chou C."/>
            <person name="Chung C.S."/>
            <person name="Cole S.T."/>
            <person name="Colson C.L."/>
            <person name="Dent D.M."/>
            <person name="Djiogo E.M."/>
            <person name="Domrachev B.M."/>
            <person name="Dwivedi J."/>
            <person name="Ehsani C."/>
            <person name="Essien U.A."/>
            <person name="Fakhar A."/>
            <person name="Flood S.H."/>
            <person name="Furletti G."/>
            <person name="Gebreegziabher M."/>
            <person name="Gruver-Williams A."/>
            <person name="Guldan M.L."/>
            <person name="Gurung S."/>
            <person name="Heo K."/>
            <person name="John R.A."/>
            <person name="Kabir L."/>
            <person name="Kaira H."/>
            <person name="Kane M.S."/>
            <person name="Karanja M."/>
            <person name="Karley A.N."/>
            <person name="Kelleher J."/>
            <person name="Khan A.M."/>
            <person name="Khan A."/>
            <person name="Kharel S."/>
            <person name="Kidane M."/>
            <person name="Konanur P."/>
            <person name="Kuo N.K."/>
            <person name="Kyaw G."/>
            <person name="Lahijan N."/>
            <person name="Lamm D.N."/>
            <person name="Lance S.V."/>
            <person name="Le C."/>
            <person name="Lee C.H."/>
            <person name="Leka D."/>
            <person name="Li C."/>
            <person name="Lim S.Y."/>
            <person name="Lo J."/>
            <person name="Ludwig S."/>
            <person name="Mahaney V.M."/>
            <person name="Mangukiya A."/>
            <person name="Mani D."/>
            <person name="Mariano P."/>
            <person name="Mbaekwe U."/>
            <person name="McGowan H."/>
            <person name="McNamara A."/>
            <person name="Mebrahtu S."/>
            <person name="Mohamed A."/>
            <person name="Mohamed M.E."/>
            <person name="Muntaka F."/>
            <person name="Naqvi T."/>
            <person name="Nengel A.M."/>
            <person name="Neupane S."/>
            <person name="Nguyen J."/>
            <person name="Nguyen J."/>
            <person name="Nwoji I.C."/>
            <person name="O'Brien T."/>
            <person name="Okusolubo T.A."/>
            <person name="Paek J."/>
            <person name="Pandithakoralag H."/>
            <person name="Parsa S."/>
            <person name="Perry C."/>
            <person name="Petrie C.R."/>
            <person name="Poteshman G.A."/>
            <person name="Quiros D."/>
            <person name="Rana S."/>
            <person name="Reister J."/>
            <person name="Reyes E."/>
            <person name="Riaz H.S."/>
            <person name="Roach T.L."/>
            <person name="Saikali A."/>
            <person name="Scalsky R."/>
            <person name="Schultz J.A."/>
            <person name="Scott C.F."/>
            <person name="Sekira M.D."/>
            <person name="Shee C.S."/>
            <person name="Shultz P."/>
            <person name="Siarez J.A."/>
            <person name="Simpson A.L."/>
            <person name="Singh S."/>
            <person name="Smith F.R."/>
            <person name="Smith S.A."/>
            <person name="Sobers S."/>
            <person name="Sobowale A.O."/>
            <person name="Somoza K.A."/>
            <person name="Song M."/>
            <person name="Spence R.N."/>
            <person name="Spruill R.A."/>
            <person name="Subedi A."/>
            <person name="Taj A.B."/>
            <person name="Thomas J."/>
            <person name="Todd J.C."/>
            <person name="Tran T."/>
            <person name="Varghese J."/>
            <person name="Vartanian E."/>
            <person name="Vega A."/>
            <person name="Vong A."/>
            <person name="Wachhaus L.E."/>
            <person name="Walter A.J."/>
            <person name="Wessel M.E."/>
            <person name="Azam A.M."/>
            <person name="Blocker D."/>
            <person name="Naeem N.-U.-A."/>
            <person name="Patel R."/>
            <person name="Shakarov P."/>
            <person name="Xie C.L."/>
            <person name="Zolnerowich N."/>
            <person name="Correa-Mendez M."/>
            <person name="Fabian M."/>
            <person name="Fishbein J."/>
            <person name="Harkles L."/>
            <person name="Reger N."/>
            <person name="Saleh S."/>
            <person name="Erill I."/>
            <person name="Caruso S.M."/>
            <person name="Garlena R.A."/>
            <person name="Russell D.A."/>
            <person name="Pope W.H."/>
            <person name="Jacobs-Sera D."/>
            <person name="Hatfull G.F."/>
        </authorList>
    </citation>
    <scope>NUCLEOTIDE SEQUENCE [LARGE SCALE GENOMIC DNA]</scope>
</reference>
<dbReference type="GO" id="GO:0006352">
    <property type="term" value="P:DNA-templated transcription initiation"/>
    <property type="evidence" value="ECO:0007669"/>
    <property type="project" value="InterPro"/>
</dbReference>
<proteinExistence type="predicted"/>
<dbReference type="InterPro" id="IPR014284">
    <property type="entry name" value="RNA_pol_sigma-70_dom"/>
</dbReference>
<keyword evidence="2" id="KW-1185">Reference proteome</keyword>